<dbReference type="CDD" id="cd00051">
    <property type="entry name" value="EFh"/>
    <property type="match status" value="1"/>
</dbReference>
<accession>A0A398A5E4</accession>
<dbReference type="AlphaFoldDB" id="A0A398A5E4"/>
<dbReference type="FunFam" id="1.10.238.10:FF:000003">
    <property type="entry name" value="Calmodulin A"/>
    <property type="match status" value="2"/>
</dbReference>
<protein>
    <recommendedName>
        <fullName evidence="11">TIR domain-containing protein</fullName>
    </recommendedName>
</protein>
<feature type="domain" description="EF-hand" evidence="8">
    <location>
        <begin position="322"/>
        <end position="357"/>
    </location>
</feature>
<dbReference type="Pfam" id="PF00036">
    <property type="entry name" value="EF-hand_1"/>
    <property type="match status" value="1"/>
</dbReference>
<dbReference type="SMART" id="SM00054">
    <property type="entry name" value="EFh"/>
    <property type="match status" value="6"/>
</dbReference>
<evidence type="ECO:0000256" key="2">
    <source>
        <dbReference type="ARBA" id="ARBA00022723"/>
    </source>
</evidence>
<feature type="domain" description="TIR" evidence="7">
    <location>
        <begin position="35"/>
        <end position="199"/>
    </location>
</feature>
<feature type="domain" description="EF-hand" evidence="8">
    <location>
        <begin position="235"/>
        <end position="270"/>
    </location>
</feature>
<feature type="domain" description="EF-hand" evidence="8">
    <location>
        <begin position="410"/>
        <end position="445"/>
    </location>
</feature>
<proteinExistence type="inferred from homology"/>
<dbReference type="Pfam" id="PF13202">
    <property type="entry name" value="EF-hand_5"/>
    <property type="match status" value="1"/>
</dbReference>
<name>A0A398A5E4_BRACM</name>
<evidence type="ECO:0000256" key="5">
    <source>
        <dbReference type="ARBA" id="ARBA00023027"/>
    </source>
</evidence>
<evidence type="ECO:0000256" key="1">
    <source>
        <dbReference type="ARBA" id="ARBA00009763"/>
    </source>
</evidence>
<reference evidence="9 10" key="1">
    <citation type="submission" date="2018-06" db="EMBL/GenBank/DDBJ databases">
        <title>WGS assembly of Brassica rapa FPsc.</title>
        <authorList>
            <person name="Bowman J."/>
            <person name="Kohchi T."/>
            <person name="Yamato K."/>
            <person name="Jenkins J."/>
            <person name="Shu S."/>
            <person name="Ishizaki K."/>
            <person name="Yamaoka S."/>
            <person name="Nishihama R."/>
            <person name="Nakamura Y."/>
            <person name="Berger F."/>
            <person name="Adam C."/>
            <person name="Aki S."/>
            <person name="Althoff F."/>
            <person name="Araki T."/>
            <person name="Arteaga-Vazquez M."/>
            <person name="Balasubrmanian S."/>
            <person name="Bauer D."/>
            <person name="Boehm C."/>
            <person name="Briginshaw L."/>
            <person name="Caballero-Perez J."/>
            <person name="Catarino B."/>
            <person name="Chen F."/>
            <person name="Chiyoda S."/>
            <person name="Chovatia M."/>
            <person name="Davies K."/>
            <person name="Delmans M."/>
            <person name="Demura T."/>
            <person name="Dierschke T."/>
            <person name="Dolan L."/>
            <person name="Dorantes-Acosta A."/>
            <person name="Eklund D."/>
            <person name="Florent S."/>
            <person name="Flores-Sandoval E."/>
            <person name="Fujiyama A."/>
            <person name="Fukuzawa H."/>
            <person name="Galik B."/>
            <person name="Grimanelli D."/>
            <person name="Grimwood J."/>
            <person name="Grossniklaus U."/>
            <person name="Hamada T."/>
            <person name="Haseloff J."/>
            <person name="Hetherington A."/>
            <person name="Higo A."/>
            <person name="Hirakawa Y."/>
            <person name="Hundley H."/>
            <person name="Ikeda Y."/>
            <person name="Inoue K."/>
            <person name="Inoue S."/>
            <person name="Ishida S."/>
            <person name="Jia Q."/>
            <person name="Kakita M."/>
            <person name="Kanazawa T."/>
            <person name="Kawai Y."/>
            <person name="Kawashima T."/>
            <person name="Kennedy M."/>
            <person name="Kinose K."/>
            <person name="Kinoshita T."/>
            <person name="Kohara Y."/>
            <person name="Koide E."/>
            <person name="Komatsu K."/>
            <person name="Kopischke S."/>
            <person name="Kubo M."/>
            <person name="Kyozuka J."/>
            <person name="Lagercrantz U."/>
            <person name="Lin S."/>
            <person name="Lindquist E."/>
            <person name="Lipzen A."/>
            <person name="Lu C."/>
            <person name="Luna E."/>
            <person name="Martienssen R."/>
            <person name="Minamino N."/>
            <person name="Mizutani M."/>
            <person name="Mizutani M."/>
            <person name="Mochizuki N."/>
            <person name="Monte I."/>
            <person name="Mosher R."/>
            <person name="Nagasaki H."/>
            <person name="Nakagami H."/>
            <person name="Naramoto S."/>
            <person name="Nishitani K."/>
            <person name="Ohtani M."/>
            <person name="Okamoto T."/>
            <person name="Okumura M."/>
            <person name="Phillips J."/>
            <person name="Pollak B."/>
            <person name="Reinders A."/>
            <person name="Roevekamp M."/>
            <person name="Sano R."/>
            <person name="Sawa S."/>
            <person name="Schmid M."/>
            <person name="Shirakawa M."/>
            <person name="Solano R."/>
            <person name="Spunde A."/>
            <person name="Suetsugu N."/>
            <person name="Sugano S."/>
            <person name="Sugiyama A."/>
            <person name="Sun R."/>
            <person name="Suzuki Y."/>
            <person name="Takenaka M."/>
            <person name="Takezawa D."/>
            <person name="Tomogane H."/>
            <person name="Tsuzuki M."/>
            <person name="Ueda T."/>
            <person name="Umeda M."/>
            <person name="Ward J."/>
            <person name="Watanabe Y."/>
            <person name="Yazaki K."/>
            <person name="Yokoyama R."/>
            <person name="Yoshitake Y."/>
            <person name="Yotsui I."/>
            <person name="Zachgo S."/>
            <person name="Schmutz J."/>
        </authorList>
    </citation>
    <scope>NUCLEOTIDE SEQUENCE [LARGE SCALE GENOMIC DNA]</scope>
    <source>
        <strain evidence="10">cv. B-3</strain>
    </source>
</reference>
<dbReference type="EMBL" id="CM010630">
    <property type="protein sequence ID" value="RID72168.1"/>
    <property type="molecule type" value="Genomic_DNA"/>
</dbReference>
<evidence type="ECO:0000256" key="4">
    <source>
        <dbReference type="ARBA" id="ARBA00022837"/>
    </source>
</evidence>
<dbReference type="PROSITE" id="PS50222">
    <property type="entry name" value="EF_HAND_2"/>
    <property type="match status" value="6"/>
</dbReference>
<dbReference type="SUPFAM" id="SSF52200">
    <property type="entry name" value="Toll/Interleukin receptor TIR domain"/>
    <property type="match status" value="1"/>
</dbReference>
<gene>
    <name evidence="9" type="ORF">BRARA_C04073</name>
</gene>
<dbReference type="Pfam" id="PF13499">
    <property type="entry name" value="EF-hand_7"/>
    <property type="match status" value="2"/>
</dbReference>
<dbReference type="FunFam" id="3.40.50.10140:FF:000007">
    <property type="entry name" value="Disease resistance protein (TIR-NBS-LRR class)"/>
    <property type="match status" value="1"/>
</dbReference>
<dbReference type="Gene3D" id="1.10.238.10">
    <property type="entry name" value="EF-hand"/>
    <property type="match status" value="3"/>
</dbReference>
<feature type="domain" description="EF-hand" evidence="8">
    <location>
        <begin position="374"/>
        <end position="409"/>
    </location>
</feature>
<evidence type="ECO:0000313" key="9">
    <source>
        <dbReference type="EMBL" id="RID72168.1"/>
    </source>
</evidence>
<feature type="chain" id="PRO_5017340756" description="TIR domain-containing protein" evidence="6">
    <location>
        <begin position="23"/>
        <end position="472"/>
    </location>
</feature>
<dbReference type="PANTHER" id="PTHR32009:SF116">
    <property type="entry name" value="DISEASE RESISTANCE PROTEIN"/>
    <property type="match status" value="1"/>
</dbReference>
<dbReference type="Gene3D" id="3.40.50.10140">
    <property type="entry name" value="Toll/interleukin-1 receptor homology (TIR) domain"/>
    <property type="match status" value="1"/>
</dbReference>
<dbReference type="InterPro" id="IPR035897">
    <property type="entry name" value="Toll_tir_struct_dom_sf"/>
</dbReference>
<feature type="domain" description="EF-hand" evidence="8">
    <location>
        <begin position="199"/>
        <end position="234"/>
    </location>
</feature>
<evidence type="ECO:0000259" key="7">
    <source>
        <dbReference type="PROSITE" id="PS50104"/>
    </source>
</evidence>
<dbReference type="InterPro" id="IPR018247">
    <property type="entry name" value="EF_Hand_1_Ca_BS"/>
</dbReference>
<dbReference type="InterPro" id="IPR011992">
    <property type="entry name" value="EF-hand-dom_pair"/>
</dbReference>
<dbReference type="GO" id="GO:0007165">
    <property type="term" value="P:signal transduction"/>
    <property type="evidence" value="ECO:0007669"/>
    <property type="project" value="InterPro"/>
</dbReference>
<feature type="signal peptide" evidence="6">
    <location>
        <begin position="1"/>
        <end position="22"/>
    </location>
</feature>
<evidence type="ECO:0000313" key="10">
    <source>
        <dbReference type="Proteomes" id="UP000264353"/>
    </source>
</evidence>
<dbReference type="FunFam" id="1.10.238.10:FF:000034">
    <property type="entry name" value="Calmodulin"/>
    <property type="match status" value="1"/>
</dbReference>
<dbReference type="SMART" id="SM00255">
    <property type="entry name" value="TIR"/>
    <property type="match status" value="1"/>
</dbReference>
<sequence length="472" mass="53533">MDLFPQTTFILSSNSLFALSLSLSLMASSSSLSRVSHQIFPSFHGPDVRRGFLSHLHNVFAKKEITVFNDQKIERGHTIGSELVLAIREAEASIVLLSQNYASSSWCLDELVEILKCKEASGQIVMPIFYDVDPSDVRKQKGGFGIAFEKTCEGETEEHKQRWVDALTYVATIAGEHSRNWTDEAVMVEKISTVMLNKLKVEEMKKEFRLCDIDQNGFITASELRYVLTKYGGDYTDEDVCKTIETYDVDGDGRISYDEFVKMCARIEKLDAGVDKLVTSVTLPEEKMQEMKATFMLFDVGNNGFITAADFQLSEKSDGKKLTEEEAYNMLRNFDADGDGRVSFDEFVKRYMAIEDEDDALAKKLVTDVTLSTEEMEDMIQFFKALDVDHNGFITAADFQQSMNHNGKKVTDEVAYSVIRLMDTDGDCQISFDEFVKHSMKDKREEEKTAKIEKYVSKKLNKFVKFIAKALT</sequence>
<dbReference type="SUPFAM" id="SSF47473">
    <property type="entry name" value="EF-hand"/>
    <property type="match status" value="2"/>
</dbReference>
<organism evidence="9 10">
    <name type="scientific">Brassica campestris</name>
    <name type="common">Field mustard</name>
    <dbReference type="NCBI Taxonomy" id="3711"/>
    <lineage>
        <taxon>Eukaryota</taxon>
        <taxon>Viridiplantae</taxon>
        <taxon>Streptophyta</taxon>
        <taxon>Embryophyta</taxon>
        <taxon>Tracheophyta</taxon>
        <taxon>Spermatophyta</taxon>
        <taxon>Magnoliopsida</taxon>
        <taxon>eudicotyledons</taxon>
        <taxon>Gunneridae</taxon>
        <taxon>Pentapetalae</taxon>
        <taxon>rosids</taxon>
        <taxon>malvids</taxon>
        <taxon>Brassicales</taxon>
        <taxon>Brassicaceae</taxon>
        <taxon>Brassiceae</taxon>
        <taxon>Brassica</taxon>
    </lineage>
</organism>
<evidence type="ECO:0000256" key="3">
    <source>
        <dbReference type="ARBA" id="ARBA00022737"/>
    </source>
</evidence>
<dbReference type="PROSITE" id="PS00018">
    <property type="entry name" value="EF_HAND_1"/>
    <property type="match status" value="4"/>
</dbReference>
<keyword evidence="2" id="KW-0479">Metal-binding</keyword>
<evidence type="ECO:0008006" key="11">
    <source>
        <dbReference type="Google" id="ProtNLM"/>
    </source>
</evidence>
<keyword evidence="5" id="KW-0520">NAD</keyword>
<keyword evidence="3" id="KW-0677">Repeat</keyword>
<dbReference type="InterPro" id="IPR002048">
    <property type="entry name" value="EF_hand_dom"/>
</dbReference>
<dbReference type="PANTHER" id="PTHR32009">
    <property type="entry name" value="TMV RESISTANCE PROTEIN N-LIKE"/>
    <property type="match status" value="1"/>
</dbReference>
<evidence type="ECO:0000259" key="8">
    <source>
        <dbReference type="PROSITE" id="PS50222"/>
    </source>
</evidence>
<keyword evidence="4" id="KW-0106">Calcium</keyword>
<feature type="domain" description="EF-hand" evidence="8">
    <location>
        <begin position="286"/>
        <end position="321"/>
    </location>
</feature>
<dbReference type="Proteomes" id="UP000264353">
    <property type="component" value="Chromosome A3"/>
</dbReference>
<dbReference type="Pfam" id="PF01582">
    <property type="entry name" value="TIR"/>
    <property type="match status" value="1"/>
</dbReference>
<dbReference type="GO" id="GO:0005509">
    <property type="term" value="F:calcium ion binding"/>
    <property type="evidence" value="ECO:0007669"/>
    <property type="project" value="InterPro"/>
</dbReference>
<dbReference type="PROSITE" id="PS50104">
    <property type="entry name" value="TIR"/>
    <property type="match status" value="1"/>
</dbReference>
<evidence type="ECO:0000256" key="6">
    <source>
        <dbReference type="SAM" id="SignalP"/>
    </source>
</evidence>
<dbReference type="InterPro" id="IPR000157">
    <property type="entry name" value="TIR_dom"/>
</dbReference>
<comment type="similarity">
    <text evidence="1">Belongs to the calmodulin family.</text>
</comment>
<keyword evidence="6" id="KW-0732">Signal</keyword>